<dbReference type="Pfam" id="PF19760">
    <property type="entry name" value="DUF6247"/>
    <property type="match status" value="1"/>
</dbReference>
<proteinExistence type="predicted"/>
<name>A0ABT7M619_9PSEU</name>
<organism evidence="2 3">
    <name type="scientific">Actinomycetospora termitidis</name>
    <dbReference type="NCBI Taxonomy" id="3053470"/>
    <lineage>
        <taxon>Bacteria</taxon>
        <taxon>Bacillati</taxon>
        <taxon>Actinomycetota</taxon>
        <taxon>Actinomycetes</taxon>
        <taxon>Pseudonocardiales</taxon>
        <taxon>Pseudonocardiaceae</taxon>
        <taxon>Actinomycetospora</taxon>
    </lineage>
</organism>
<reference evidence="2 3" key="1">
    <citation type="submission" date="2023-06" db="EMBL/GenBank/DDBJ databases">
        <title>Actinomycetospora Odt1-22.</title>
        <authorList>
            <person name="Supong K."/>
        </authorList>
    </citation>
    <scope>NUCLEOTIDE SEQUENCE [LARGE SCALE GENOMIC DNA]</scope>
    <source>
        <strain evidence="2 3">Odt1-22</strain>
    </source>
</reference>
<evidence type="ECO:0000313" key="2">
    <source>
        <dbReference type="EMBL" id="MDL5156091.1"/>
    </source>
</evidence>
<comment type="caution">
    <text evidence="2">The sequence shown here is derived from an EMBL/GenBank/DDBJ whole genome shotgun (WGS) entry which is preliminary data.</text>
</comment>
<dbReference type="RefSeq" id="WP_286052332.1">
    <property type="nucleotide sequence ID" value="NZ_JASVWF010000002.1"/>
</dbReference>
<accession>A0ABT7M619</accession>
<evidence type="ECO:0000313" key="3">
    <source>
        <dbReference type="Proteomes" id="UP001231924"/>
    </source>
</evidence>
<dbReference type="InterPro" id="IPR046214">
    <property type="entry name" value="DUF6247"/>
</dbReference>
<feature type="region of interest" description="Disordered" evidence="1">
    <location>
        <begin position="80"/>
        <end position="101"/>
    </location>
</feature>
<gene>
    <name evidence="2" type="ORF">QRT03_09005</name>
</gene>
<keyword evidence="3" id="KW-1185">Reference proteome</keyword>
<protein>
    <submittedName>
        <fullName evidence="2">DUF6247 family protein</fullName>
    </submittedName>
</protein>
<dbReference type="Proteomes" id="UP001231924">
    <property type="component" value="Unassembled WGS sequence"/>
</dbReference>
<sequence>MAADPSSSPLPYLGRGASVGAISVSLLPEDQARFHEALAAARRAGDPEAEQVALERWRGIALLQADPERYAATVRRLAERKTGRPVPPDEPLSVTRRVAGL</sequence>
<dbReference type="EMBL" id="JASVWF010000002">
    <property type="protein sequence ID" value="MDL5156091.1"/>
    <property type="molecule type" value="Genomic_DNA"/>
</dbReference>
<evidence type="ECO:0000256" key="1">
    <source>
        <dbReference type="SAM" id="MobiDB-lite"/>
    </source>
</evidence>